<dbReference type="Gene3D" id="3.30.1390.20">
    <property type="entry name" value="Ribosomal protein L30, ferredoxin-like fold domain"/>
    <property type="match status" value="1"/>
</dbReference>
<evidence type="ECO:0000256" key="2">
    <source>
        <dbReference type="ARBA" id="ARBA00011838"/>
    </source>
</evidence>
<gene>
    <name evidence="8" type="primary">rpmD</name>
    <name evidence="8" type="ordered locus">MICA_2116</name>
</gene>
<evidence type="ECO:0000256" key="4">
    <source>
        <dbReference type="ARBA" id="ARBA00023274"/>
    </source>
</evidence>
<keyword evidence="3 8" id="KW-0689">Ribosomal protein</keyword>
<dbReference type="HAMAP" id="MF_01371_B">
    <property type="entry name" value="Ribosomal_uL30_B"/>
    <property type="match status" value="1"/>
</dbReference>
<evidence type="ECO:0000313" key="9">
    <source>
        <dbReference type="Proteomes" id="UP000009286"/>
    </source>
</evidence>
<organism evidence="8 9">
    <name type="scientific">Micavibrio aeruginosavorus (strain ARL-13)</name>
    <dbReference type="NCBI Taxonomy" id="856793"/>
    <lineage>
        <taxon>Bacteria</taxon>
        <taxon>Pseudomonadati</taxon>
        <taxon>Bdellovibrionota</taxon>
        <taxon>Bdellovibrionia</taxon>
        <taxon>Bdellovibrionales</taxon>
        <taxon>Pseudobdellovibrionaceae</taxon>
        <taxon>Micavibrio</taxon>
    </lineage>
</organism>
<feature type="domain" description="Large ribosomal subunit protein uL30-like ferredoxin-like fold" evidence="7">
    <location>
        <begin position="22"/>
        <end position="72"/>
    </location>
</feature>
<dbReference type="GO" id="GO:0003735">
    <property type="term" value="F:structural constituent of ribosome"/>
    <property type="evidence" value="ECO:0007669"/>
    <property type="project" value="InterPro"/>
</dbReference>
<dbReference type="HOGENOM" id="CLU_131047_1_2_5"/>
<dbReference type="PANTHER" id="PTHR15892">
    <property type="entry name" value="MITOCHONDRIAL RIBOSOMAL PROTEIN L30"/>
    <property type="match status" value="1"/>
</dbReference>
<proteinExistence type="inferred from homology"/>
<evidence type="ECO:0000313" key="8">
    <source>
        <dbReference type="EMBL" id="AEP10423.1"/>
    </source>
</evidence>
<dbReference type="InterPro" id="IPR036919">
    <property type="entry name" value="Ribo_uL30_ferredoxin-like_sf"/>
</dbReference>
<dbReference type="STRING" id="856793.MICA_2116"/>
<dbReference type="OrthoDB" id="9812790at2"/>
<keyword evidence="9" id="KW-1185">Reference proteome</keyword>
<dbReference type="NCBIfam" id="TIGR01308">
    <property type="entry name" value="rpmD_bact"/>
    <property type="match status" value="1"/>
</dbReference>
<dbReference type="eggNOG" id="COG1841">
    <property type="taxonomic scope" value="Bacteria"/>
</dbReference>
<dbReference type="CDD" id="cd01658">
    <property type="entry name" value="Ribosomal_L30"/>
    <property type="match status" value="1"/>
</dbReference>
<comment type="similarity">
    <text evidence="1">Belongs to the universal ribosomal protein uL30 family.</text>
</comment>
<comment type="subunit">
    <text evidence="2">Part of the 50S ribosomal subunit.</text>
</comment>
<accession>G2KQU5</accession>
<dbReference type="GO" id="GO:0006412">
    <property type="term" value="P:translation"/>
    <property type="evidence" value="ECO:0007669"/>
    <property type="project" value="InterPro"/>
</dbReference>
<dbReference type="AlphaFoldDB" id="G2KQU5"/>
<evidence type="ECO:0000256" key="5">
    <source>
        <dbReference type="ARBA" id="ARBA00035492"/>
    </source>
</evidence>
<dbReference type="RefSeq" id="WP_014103646.1">
    <property type="nucleotide sequence ID" value="NC_016026.1"/>
</dbReference>
<name>G2KQU5_MICAA</name>
<sequence>MSEEKAKKAAPKKAAAKSGKMVRVTQIRSAAGRYDYQEATLKGLGLNKINRSRELEDTPSVRGMINAVQHLVKVEDVA</sequence>
<evidence type="ECO:0000259" key="7">
    <source>
        <dbReference type="Pfam" id="PF00327"/>
    </source>
</evidence>
<dbReference type="EMBL" id="CP002382">
    <property type="protein sequence ID" value="AEP10423.1"/>
    <property type="molecule type" value="Genomic_DNA"/>
</dbReference>
<dbReference type="InterPro" id="IPR005996">
    <property type="entry name" value="Ribosomal_uL30_bac-type"/>
</dbReference>
<protein>
    <recommendedName>
        <fullName evidence="5">50S ribosomal protein L30</fullName>
    </recommendedName>
</protein>
<dbReference type="PANTHER" id="PTHR15892:SF2">
    <property type="entry name" value="LARGE RIBOSOMAL SUBUNIT PROTEIN UL30M"/>
    <property type="match status" value="1"/>
</dbReference>
<dbReference type="SUPFAM" id="SSF55129">
    <property type="entry name" value="Ribosomal protein L30p/L7e"/>
    <property type="match status" value="1"/>
</dbReference>
<evidence type="ECO:0000256" key="1">
    <source>
        <dbReference type="ARBA" id="ARBA00007594"/>
    </source>
</evidence>
<dbReference type="InterPro" id="IPR016082">
    <property type="entry name" value="Ribosomal_uL30_ferredoxin-like"/>
</dbReference>
<evidence type="ECO:0000256" key="3">
    <source>
        <dbReference type="ARBA" id="ARBA00022980"/>
    </source>
</evidence>
<evidence type="ECO:0000256" key="6">
    <source>
        <dbReference type="SAM" id="MobiDB-lite"/>
    </source>
</evidence>
<dbReference type="Proteomes" id="UP000009286">
    <property type="component" value="Chromosome"/>
</dbReference>
<feature type="region of interest" description="Disordered" evidence="6">
    <location>
        <begin position="1"/>
        <end position="20"/>
    </location>
</feature>
<reference evidence="8 9" key="1">
    <citation type="journal article" date="2011" name="BMC Genomics">
        <title>Genomic insights into an obligate epibiotic bacterial predator: Micavibrio aeruginosavorus ARL-13.</title>
        <authorList>
            <person name="Wang Z."/>
            <person name="Kadouri D."/>
            <person name="Wu M."/>
        </authorList>
    </citation>
    <scope>NUCLEOTIDE SEQUENCE [LARGE SCALE GENOMIC DNA]</scope>
    <source>
        <strain evidence="8 9">ARL-13</strain>
    </source>
</reference>
<dbReference type="KEGG" id="mai:MICA_2116"/>
<dbReference type="GO" id="GO:0022625">
    <property type="term" value="C:cytosolic large ribosomal subunit"/>
    <property type="evidence" value="ECO:0007669"/>
    <property type="project" value="TreeGrafter"/>
</dbReference>
<keyword evidence="4" id="KW-0687">Ribonucleoprotein</keyword>
<dbReference type="Pfam" id="PF00327">
    <property type="entry name" value="Ribosomal_L30"/>
    <property type="match status" value="1"/>
</dbReference>